<evidence type="ECO:0000259" key="3">
    <source>
        <dbReference type="PROSITE" id="PS50977"/>
    </source>
</evidence>
<dbReference type="InterPro" id="IPR009057">
    <property type="entry name" value="Homeodomain-like_sf"/>
</dbReference>
<evidence type="ECO:0000256" key="1">
    <source>
        <dbReference type="ARBA" id="ARBA00023125"/>
    </source>
</evidence>
<gene>
    <name evidence="4" type="ORF">QF035_009439</name>
</gene>
<dbReference type="Pfam" id="PF00440">
    <property type="entry name" value="TetR_N"/>
    <property type="match status" value="1"/>
</dbReference>
<dbReference type="Pfam" id="PF17939">
    <property type="entry name" value="TetR_C_30"/>
    <property type="match status" value="1"/>
</dbReference>
<dbReference type="InterPro" id="IPR001647">
    <property type="entry name" value="HTH_TetR"/>
</dbReference>
<sequence>MTEKGAATPPGTRDRILDVAERLFGERGYAATSTRAVTEAAGANVAAVNYHFGSKEGLLRAVVGRAMRPVNEERQRLLDDFLAGEAKPEVADLVGAFVRTGANLTRQRRDGTPAVVRLLGRVMVEPDPEVRHLFAQEVETVEGRYLEELIRALPALSPDEVTFRYRVMVGLLALHQAGALADLAPHGAAARSAPEPTEPDRETERLVGAVLAVFQGE</sequence>
<evidence type="ECO:0000313" key="5">
    <source>
        <dbReference type="Proteomes" id="UP001230328"/>
    </source>
</evidence>
<evidence type="ECO:0000313" key="4">
    <source>
        <dbReference type="EMBL" id="MDQ1031857.1"/>
    </source>
</evidence>
<dbReference type="RefSeq" id="WP_307528276.1">
    <property type="nucleotide sequence ID" value="NZ_JAUSZI010000002.1"/>
</dbReference>
<dbReference type="PROSITE" id="PS50977">
    <property type="entry name" value="HTH_TETR_2"/>
    <property type="match status" value="1"/>
</dbReference>
<keyword evidence="5" id="KW-1185">Reference proteome</keyword>
<name>A0ABU0T886_9ACTN</name>
<dbReference type="PANTHER" id="PTHR30055:SF235">
    <property type="entry name" value="TRANSCRIPTIONAL REGULATORY PROTEIN"/>
    <property type="match status" value="1"/>
</dbReference>
<keyword evidence="1 2" id="KW-0238">DNA-binding</keyword>
<feature type="DNA-binding region" description="H-T-H motif" evidence="2">
    <location>
        <begin position="33"/>
        <end position="52"/>
    </location>
</feature>
<proteinExistence type="predicted"/>
<organism evidence="4 5">
    <name type="scientific">Streptomyces umbrinus</name>
    <dbReference type="NCBI Taxonomy" id="67370"/>
    <lineage>
        <taxon>Bacteria</taxon>
        <taxon>Bacillati</taxon>
        <taxon>Actinomycetota</taxon>
        <taxon>Actinomycetes</taxon>
        <taxon>Kitasatosporales</taxon>
        <taxon>Streptomycetaceae</taxon>
        <taxon>Streptomyces</taxon>
        <taxon>Streptomyces phaeochromogenes group</taxon>
    </lineage>
</organism>
<dbReference type="InterPro" id="IPR036271">
    <property type="entry name" value="Tet_transcr_reg_TetR-rel_C_sf"/>
</dbReference>
<feature type="domain" description="HTH tetR-type" evidence="3">
    <location>
        <begin position="10"/>
        <end position="70"/>
    </location>
</feature>
<accession>A0ABU0T886</accession>
<dbReference type="InterPro" id="IPR050109">
    <property type="entry name" value="HTH-type_TetR-like_transc_reg"/>
</dbReference>
<dbReference type="EMBL" id="JAUSZI010000002">
    <property type="protein sequence ID" value="MDQ1031857.1"/>
    <property type="molecule type" value="Genomic_DNA"/>
</dbReference>
<reference evidence="4 5" key="1">
    <citation type="submission" date="2023-07" db="EMBL/GenBank/DDBJ databases">
        <title>Comparative genomics of wheat-associated soil bacteria to identify genetic determinants of phenazine resistance.</title>
        <authorList>
            <person name="Mouncey N."/>
        </authorList>
    </citation>
    <scope>NUCLEOTIDE SEQUENCE [LARGE SCALE GENOMIC DNA]</scope>
    <source>
        <strain evidence="4 5">V2I4</strain>
    </source>
</reference>
<protein>
    <submittedName>
        <fullName evidence="4">AcrR family transcriptional regulator</fullName>
    </submittedName>
</protein>
<dbReference type="InterPro" id="IPR041586">
    <property type="entry name" value="PsrA_TetR_C"/>
</dbReference>
<dbReference type="SUPFAM" id="SSF48498">
    <property type="entry name" value="Tetracyclin repressor-like, C-terminal domain"/>
    <property type="match status" value="1"/>
</dbReference>
<comment type="caution">
    <text evidence="4">The sequence shown here is derived from an EMBL/GenBank/DDBJ whole genome shotgun (WGS) entry which is preliminary data.</text>
</comment>
<dbReference type="InterPro" id="IPR023772">
    <property type="entry name" value="DNA-bd_HTH_TetR-type_CS"/>
</dbReference>
<dbReference type="PROSITE" id="PS01081">
    <property type="entry name" value="HTH_TETR_1"/>
    <property type="match status" value="1"/>
</dbReference>
<dbReference type="SUPFAM" id="SSF46689">
    <property type="entry name" value="Homeodomain-like"/>
    <property type="match status" value="1"/>
</dbReference>
<evidence type="ECO:0000256" key="2">
    <source>
        <dbReference type="PROSITE-ProRule" id="PRU00335"/>
    </source>
</evidence>
<dbReference type="Proteomes" id="UP001230328">
    <property type="component" value="Unassembled WGS sequence"/>
</dbReference>
<dbReference type="PANTHER" id="PTHR30055">
    <property type="entry name" value="HTH-TYPE TRANSCRIPTIONAL REGULATOR RUTR"/>
    <property type="match status" value="1"/>
</dbReference>
<dbReference type="PRINTS" id="PR00455">
    <property type="entry name" value="HTHTETR"/>
</dbReference>
<dbReference type="Gene3D" id="1.10.357.10">
    <property type="entry name" value="Tetracycline Repressor, domain 2"/>
    <property type="match status" value="1"/>
</dbReference>